<comment type="caution">
    <text evidence="2">The sequence shown here is derived from an EMBL/GenBank/DDBJ whole genome shotgun (WGS) entry which is preliminary data.</text>
</comment>
<dbReference type="EMBL" id="CAJNOJ010000205">
    <property type="protein sequence ID" value="CAF1287229.1"/>
    <property type="molecule type" value="Genomic_DNA"/>
</dbReference>
<evidence type="ECO:0000313" key="2">
    <source>
        <dbReference type="EMBL" id="CAF1012511.1"/>
    </source>
</evidence>
<gene>
    <name evidence="3" type="ORF">EDS130_LOCUS29883</name>
    <name evidence="2" type="ORF">XAT740_LOCUS13798</name>
</gene>
<dbReference type="EMBL" id="CAJNOR010000810">
    <property type="protein sequence ID" value="CAF1012511.1"/>
    <property type="molecule type" value="Genomic_DNA"/>
</dbReference>
<dbReference type="AlphaFoldDB" id="A0A814HNJ6"/>
<evidence type="ECO:0000313" key="4">
    <source>
        <dbReference type="Proteomes" id="UP000663828"/>
    </source>
</evidence>
<evidence type="ECO:0000256" key="1">
    <source>
        <dbReference type="SAM" id="SignalP"/>
    </source>
</evidence>
<sequence length="129" mass="13487">MFYLLLIVLICCGNIATGKSAKLVTVTVTLGVNEQTEICCDANLQISSIQDSRCPLKTACIWAGQAKVGLLLSNSEGSSTTELIIGAQSKPNALVAVGSKTYNVTLVQVTPYPGASKNPSQATIQIICP</sequence>
<accession>A0A814HNJ6</accession>
<protein>
    <submittedName>
        <fullName evidence="2">Uncharacterized protein</fullName>
    </submittedName>
</protein>
<organism evidence="2 4">
    <name type="scientific">Adineta ricciae</name>
    <name type="common">Rotifer</name>
    <dbReference type="NCBI Taxonomy" id="249248"/>
    <lineage>
        <taxon>Eukaryota</taxon>
        <taxon>Metazoa</taxon>
        <taxon>Spiralia</taxon>
        <taxon>Gnathifera</taxon>
        <taxon>Rotifera</taxon>
        <taxon>Eurotatoria</taxon>
        <taxon>Bdelloidea</taxon>
        <taxon>Adinetida</taxon>
        <taxon>Adinetidae</taxon>
        <taxon>Adineta</taxon>
    </lineage>
</organism>
<dbReference type="Proteomes" id="UP000663828">
    <property type="component" value="Unassembled WGS sequence"/>
</dbReference>
<dbReference type="Proteomes" id="UP000663852">
    <property type="component" value="Unassembled WGS sequence"/>
</dbReference>
<name>A0A814HNJ6_ADIRI</name>
<feature type="signal peptide" evidence="1">
    <location>
        <begin position="1"/>
        <end position="20"/>
    </location>
</feature>
<dbReference type="OrthoDB" id="9979888at2759"/>
<keyword evidence="1" id="KW-0732">Signal</keyword>
<evidence type="ECO:0000313" key="3">
    <source>
        <dbReference type="EMBL" id="CAF1287229.1"/>
    </source>
</evidence>
<reference evidence="2" key="1">
    <citation type="submission" date="2021-02" db="EMBL/GenBank/DDBJ databases">
        <authorList>
            <person name="Nowell W R."/>
        </authorList>
    </citation>
    <scope>NUCLEOTIDE SEQUENCE</scope>
</reference>
<feature type="chain" id="PRO_5036224653" evidence="1">
    <location>
        <begin position="21"/>
        <end position="129"/>
    </location>
</feature>
<keyword evidence="4" id="KW-1185">Reference proteome</keyword>
<proteinExistence type="predicted"/>